<feature type="transmembrane region" description="Helical" evidence="1">
    <location>
        <begin position="164"/>
        <end position="182"/>
    </location>
</feature>
<dbReference type="KEGG" id="lins:G7067_04700"/>
<proteinExistence type="predicted"/>
<feature type="transmembrane region" description="Helical" evidence="1">
    <location>
        <begin position="220"/>
        <end position="243"/>
    </location>
</feature>
<keyword evidence="1" id="KW-0472">Membrane</keyword>
<feature type="transmembrane region" description="Helical" evidence="1">
    <location>
        <begin position="89"/>
        <end position="113"/>
    </location>
</feature>
<keyword evidence="1" id="KW-1133">Transmembrane helix</keyword>
<dbReference type="InterPro" id="IPR050879">
    <property type="entry name" value="Acyltransferase_3"/>
</dbReference>
<name>A0A6G8FHN7_9MICO</name>
<dbReference type="AlphaFoldDB" id="A0A6G8FHN7"/>
<dbReference type="Pfam" id="PF01757">
    <property type="entry name" value="Acyl_transf_3"/>
    <property type="match status" value="1"/>
</dbReference>
<keyword evidence="1" id="KW-0812">Transmembrane</keyword>
<evidence type="ECO:0000256" key="1">
    <source>
        <dbReference type="SAM" id="Phobius"/>
    </source>
</evidence>
<organism evidence="3 4">
    <name type="scientific">Leucobacter insecticola</name>
    <dbReference type="NCBI Taxonomy" id="2714934"/>
    <lineage>
        <taxon>Bacteria</taxon>
        <taxon>Bacillati</taxon>
        <taxon>Actinomycetota</taxon>
        <taxon>Actinomycetes</taxon>
        <taxon>Micrococcales</taxon>
        <taxon>Microbacteriaceae</taxon>
        <taxon>Leucobacter</taxon>
    </lineage>
</organism>
<dbReference type="GO" id="GO:0009103">
    <property type="term" value="P:lipopolysaccharide biosynthetic process"/>
    <property type="evidence" value="ECO:0007669"/>
    <property type="project" value="TreeGrafter"/>
</dbReference>
<accession>A0A6G8FHN7</accession>
<protein>
    <submittedName>
        <fullName evidence="3">Acyltransferase</fullName>
    </submittedName>
</protein>
<feature type="transmembrane region" description="Helical" evidence="1">
    <location>
        <begin position="50"/>
        <end position="69"/>
    </location>
</feature>
<dbReference type="PANTHER" id="PTHR23028">
    <property type="entry name" value="ACETYLTRANSFERASE"/>
    <property type="match status" value="1"/>
</dbReference>
<dbReference type="InterPro" id="IPR002656">
    <property type="entry name" value="Acyl_transf_3_dom"/>
</dbReference>
<reference evidence="3 4" key="1">
    <citation type="submission" date="2020-03" db="EMBL/GenBank/DDBJ databases">
        <title>Leucobacter sp. nov., isolated from beetles.</title>
        <authorList>
            <person name="Hyun D.-W."/>
            <person name="Bae J.-W."/>
        </authorList>
    </citation>
    <scope>NUCLEOTIDE SEQUENCE [LARGE SCALE GENOMIC DNA]</scope>
    <source>
        <strain evidence="3 4">HDW9B</strain>
    </source>
</reference>
<dbReference type="PANTHER" id="PTHR23028:SF53">
    <property type="entry name" value="ACYL_TRANSF_3 DOMAIN-CONTAINING PROTEIN"/>
    <property type="match status" value="1"/>
</dbReference>
<keyword evidence="3" id="KW-0808">Transferase</keyword>
<dbReference type="Proteomes" id="UP000501387">
    <property type="component" value="Chromosome"/>
</dbReference>
<dbReference type="EMBL" id="CP049934">
    <property type="protein sequence ID" value="QIM15874.1"/>
    <property type="molecule type" value="Genomic_DNA"/>
</dbReference>
<feature type="transmembrane region" description="Helical" evidence="1">
    <location>
        <begin position="194"/>
        <end position="214"/>
    </location>
</feature>
<sequence>MSTITTRPNDDSTVLPRFGTEFRTDLQGLRAVAVLLVLTYHAGVPFLSGGYVGVDVFFVLSGYLITGIMARELLSTGHLSMQTFYARRILRIVPAATVVLIATAIATVVWLPITQWRSTAAEIVGSAFYVSNWQFAASTDYLNTDSAPSPLQHFWSLAIEEQYYLIWPALLVLALTVAKRWLRSQGKGFSPLTIATIVMATVTLISFCWSLVAVSNSPEAAYFLTPVRIWELGVGSLLALAVPNLRGISTVLKQLLFWGGLLAIISAGFYTIAL</sequence>
<gene>
    <name evidence="3" type="ORF">G7067_04700</name>
</gene>
<evidence type="ECO:0000313" key="3">
    <source>
        <dbReference type="EMBL" id="QIM15874.1"/>
    </source>
</evidence>
<keyword evidence="3" id="KW-0012">Acyltransferase</keyword>
<dbReference type="RefSeq" id="WP_166322344.1">
    <property type="nucleotide sequence ID" value="NZ_CP049934.1"/>
</dbReference>
<dbReference type="GO" id="GO:0016020">
    <property type="term" value="C:membrane"/>
    <property type="evidence" value="ECO:0007669"/>
    <property type="project" value="TreeGrafter"/>
</dbReference>
<evidence type="ECO:0000313" key="4">
    <source>
        <dbReference type="Proteomes" id="UP000501387"/>
    </source>
</evidence>
<feature type="domain" description="Acyltransferase 3" evidence="2">
    <location>
        <begin position="25"/>
        <end position="270"/>
    </location>
</feature>
<evidence type="ECO:0000259" key="2">
    <source>
        <dbReference type="Pfam" id="PF01757"/>
    </source>
</evidence>
<feature type="transmembrane region" description="Helical" evidence="1">
    <location>
        <begin position="255"/>
        <end position="273"/>
    </location>
</feature>
<keyword evidence="4" id="KW-1185">Reference proteome</keyword>
<dbReference type="GO" id="GO:0016747">
    <property type="term" value="F:acyltransferase activity, transferring groups other than amino-acyl groups"/>
    <property type="evidence" value="ECO:0007669"/>
    <property type="project" value="InterPro"/>
</dbReference>